<sequence>MPTVRVAEAADAPTLVSLVRRAYRGEGGWTTEAALLNDERIDEAQMLKKIEDPETTVHVAIDGGRIVGCCELVRLENDKVHFGTFAVEPELQAAGVGRYILAQAETAAAKMGVTCVEMAVIAQRLELIAWYQRRGYAPTGETRPFPFHALINGGALRDDLHFVVLQKSLGV</sequence>
<feature type="domain" description="N-acetyltransferase" evidence="3">
    <location>
        <begin position="2"/>
        <end position="157"/>
    </location>
</feature>
<keyword evidence="2" id="KW-0012">Acyltransferase</keyword>
<name>A0AAD6UFG4_9AGAR</name>
<evidence type="ECO:0000256" key="2">
    <source>
        <dbReference type="ARBA" id="ARBA00023315"/>
    </source>
</evidence>
<dbReference type="InterPro" id="IPR000182">
    <property type="entry name" value="GNAT_dom"/>
</dbReference>
<dbReference type="Gene3D" id="3.40.630.30">
    <property type="match status" value="1"/>
</dbReference>
<comment type="caution">
    <text evidence="4">The sequence shown here is derived from an EMBL/GenBank/DDBJ whole genome shotgun (WGS) entry which is preliminary data.</text>
</comment>
<proteinExistence type="predicted"/>
<evidence type="ECO:0000313" key="5">
    <source>
        <dbReference type="Proteomes" id="UP001222325"/>
    </source>
</evidence>
<dbReference type="CDD" id="cd04301">
    <property type="entry name" value="NAT_SF"/>
    <property type="match status" value="1"/>
</dbReference>
<dbReference type="SUPFAM" id="SSF55729">
    <property type="entry name" value="Acyl-CoA N-acyltransferases (Nat)"/>
    <property type="match status" value="1"/>
</dbReference>
<dbReference type="EMBL" id="JARJCN010000007">
    <property type="protein sequence ID" value="KAJ7099452.1"/>
    <property type="molecule type" value="Genomic_DNA"/>
</dbReference>
<evidence type="ECO:0000256" key="1">
    <source>
        <dbReference type="ARBA" id="ARBA00022679"/>
    </source>
</evidence>
<dbReference type="Proteomes" id="UP001222325">
    <property type="component" value="Unassembled WGS sequence"/>
</dbReference>
<accession>A0AAD6UFG4</accession>
<dbReference type="InterPro" id="IPR016181">
    <property type="entry name" value="Acyl_CoA_acyltransferase"/>
</dbReference>
<evidence type="ECO:0000259" key="3">
    <source>
        <dbReference type="PROSITE" id="PS51186"/>
    </source>
</evidence>
<dbReference type="Pfam" id="PF13673">
    <property type="entry name" value="Acetyltransf_10"/>
    <property type="match status" value="1"/>
</dbReference>
<dbReference type="InterPro" id="IPR050832">
    <property type="entry name" value="Bact_Acetyltransf"/>
</dbReference>
<reference evidence="4" key="1">
    <citation type="submission" date="2023-03" db="EMBL/GenBank/DDBJ databases">
        <title>Massive genome expansion in bonnet fungi (Mycena s.s.) driven by repeated elements and novel gene families across ecological guilds.</title>
        <authorList>
            <consortium name="Lawrence Berkeley National Laboratory"/>
            <person name="Harder C.B."/>
            <person name="Miyauchi S."/>
            <person name="Viragh M."/>
            <person name="Kuo A."/>
            <person name="Thoen E."/>
            <person name="Andreopoulos B."/>
            <person name="Lu D."/>
            <person name="Skrede I."/>
            <person name="Drula E."/>
            <person name="Henrissat B."/>
            <person name="Morin E."/>
            <person name="Kohler A."/>
            <person name="Barry K."/>
            <person name="LaButti K."/>
            <person name="Morin E."/>
            <person name="Salamov A."/>
            <person name="Lipzen A."/>
            <person name="Mereny Z."/>
            <person name="Hegedus B."/>
            <person name="Baldrian P."/>
            <person name="Stursova M."/>
            <person name="Weitz H."/>
            <person name="Taylor A."/>
            <person name="Grigoriev I.V."/>
            <person name="Nagy L.G."/>
            <person name="Martin F."/>
            <person name="Kauserud H."/>
        </authorList>
    </citation>
    <scope>NUCLEOTIDE SEQUENCE</scope>
    <source>
        <strain evidence="4">CBHHK173m</strain>
    </source>
</reference>
<keyword evidence="1" id="KW-0808">Transferase</keyword>
<gene>
    <name evidence="4" type="ORF">B0H15DRAFT_820306</name>
</gene>
<dbReference type="PANTHER" id="PTHR43877">
    <property type="entry name" value="AMINOALKYLPHOSPHONATE N-ACETYLTRANSFERASE-RELATED-RELATED"/>
    <property type="match status" value="1"/>
</dbReference>
<dbReference type="GO" id="GO:0016747">
    <property type="term" value="F:acyltransferase activity, transferring groups other than amino-acyl groups"/>
    <property type="evidence" value="ECO:0007669"/>
    <property type="project" value="InterPro"/>
</dbReference>
<dbReference type="PROSITE" id="PS51186">
    <property type="entry name" value="GNAT"/>
    <property type="match status" value="1"/>
</dbReference>
<keyword evidence="5" id="KW-1185">Reference proteome</keyword>
<evidence type="ECO:0000313" key="4">
    <source>
        <dbReference type="EMBL" id="KAJ7099452.1"/>
    </source>
</evidence>
<protein>
    <submittedName>
        <fullName evidence="4">Acyl-CoA N-acyltransferase</fullName>
    </submittedName>
</protein>
<dbReference type="AlphaFoldDB" id="A0AAD6UFG4"/>
<organism evidence="4 5">
    <name type="scientific">Mycena belliarum</name>
    <dbReference type="NCBI Taxonomy" id="1033014"/>
    <lineage>
        <taxon>Eukaryota</taxon>
        <taxon>Fungi</taxon>
        <taxon>Dikarya</taxon>
        <taxon>Basidiomycota</taxon>
        <taxon>Agaricomycotina</taxon>
        <taxon>Agaricomycetes</taxon>
        <taxon>Agaricomycetidae</taxon>
        <taxon>Agaricales</taxon>
        <taxon>Marasmiineae</taxon>
        <taxon>Mycenaceae</taxon>
        <taxon>Mycena</taxon>
    </lineage>
</organism>